<reference evidence="1" key="2">
    <citation type="submission" date="2020-06" db="EMBL/GenBank/DDBJ databases">
        <title>Helianthus annuus Genome sequencing and assembly Release 2.</title>
        <authorList>
            <person name="Gouzy J."/>
            <person name="Langlade N."/>
            <person name="Munos S."/>
        </authorList>
    </citation>
    <scope>NUCLEOTIDE SEQUENCE</scope>
    <source>
        <tissue evidence="1">Leaves</tissue>
    </source>
</reference>
<dbReference type="Proteomes" id="UP000215914">
    <property type="component" value="Unassembled WGS sequence"/>
</dbReference>
<gene>
    <name evidence="1" type="ORF">HanXRQr2_Chr09g0394281</name>
</gene>
<accession>A0A9K3N9I7</accession>
<comment type="caution">
    <text evidence="1">The sequence shown here is derived from an EMBL/GenBank/DDBJ whole genome shotgun (WGS) entry which is preliminary data.</text>
</comment>
<name>A0A9K3N9I7_HELAN</name>
<keyword evidence="2" id="KW-1185">Reference proteome</keyword>
<dbReference type="Gramene" id="mRNA:HanXRQr2_Chr09g0394281">
    <property type="protein sequence ID" value="CDS:HanXRQr2_Chr09g0394281.1"/>
    <property type="gene ID" value="HanXRQr2_Chr09g0394281"/>
</dbReference>
<evidence type="ECO:0000313" key="1">
    <source>
        <dbReference type="EMBL" id="KAF5791393.1"/>
    </source>
</evidence>
<dbReference type="EMBL" id="MNCJ02000324">
    <property type="protein sequence ID" value="KAF5791393.1"/>
    <property type="molecule type" value="Genomic_DNA"/>
</dbReference>
<organism evidence="1 2">
    <name type="scientific">Helianthus annuus</name>
    <name type="common">Common sunflower</name>
    <dbReference type="NCBI Taxonomy" id="4232"/>
    <lineage>
        <taxon>Eukaryota</taxon>
        <taxon>Viridiplantae</taxon>
        <taxon>Streptophyta</taxon>
        <taxon>Embryophyta</taxon>
        <taxon>Tracheophyta</taxon>
        <taxon>Spermatophyta</taxon>
        <taxon>Magnoliopsida</taxon>
        <taxon>eudicotyledons</taxon>
        <taxon>Gunneridae</taxon>
        <taxon>Pentapetalae</taxon>
        <taxon>asterids</taxon>
        <taxon>campanulids</taxon>
        <taxon>Asterales</taxon>
        <taxon>Asteraceae</taxon>
        <taxon>Asteroideae</taxon>
        <taxon>Heliantheae alliance</taxon>
        <taxon>Heliantheae</taxon>
        <taxon>Helianthus</taxon>
    </lineage>
</organism>
<evidence type="ECO:0008006" key="3">
    <source>
        <dbReference type="Google" id="ProtNLM"/>
    </source>
</evidence>
<dbReference type="AlphaFoldDB" id="A0A9K3N9I7"/>
<sequence>MKMLVTKGKLPELKQVESEFCEPCILGKKKKVTFVKTGRAPKAQKLELIHSDVYGRHQLLHLEDLAIM</sequence>
<evidence type="ECO:0000313" key="2">
    <source>
        <dbReference type="Proteomes" id="UP000215914"/>
    </source>
</evidence>
<protein>
    <recommendedName>
        <fullName evidence="3">GAG-pre-integrase domain-containing protein</fullName>
    </recommendedName>
</protein>
<reference evidence="1" key="1">
    <citation type="journal article" date="2017" name="Nature">
        <title>The sunflower genome provides insights into oil metabolism, flowering and Asterid evolution.</title>
        <authorList>
            <person name="Badouin H."/>
            <person name="Gouzy J."/>
            <person name="Grassa C.J."/>
            <person name="Murat F."/>
            <person name="Staton S.E."/>
            <person name="Cottret L."/>
            <person name="Lelandais-Briere C."/>
            <person name="Owens G.L."/>
            <person name="Carrere S."/>
            <person name="Mayjonade B."/>
            <person name="Legrand L."/>
            <person name="Gill N."/>
            <person name="Kane N.C."/>
            <person name="Bowers J.E."/>
            <person name="Hubner S."/>
            <person name="Bellec A."/>
            <person name="Berard A."/>
            <person name="Berges H."/>
            <person name="Blanchet N."/>
            <person name="Boniface M.C."/>
            <person name="Brunel D."/>
            <person name="Catrice O."/>
            <person name="Chaidir N."/>
            <person name="Claudel C."/>
            <person name="Donnadieu C."/>
            <person name="Faraut T."/>
            <person name="Fievet G."/>
            <person name="Helmstetter N."/>
            <person name="King M."/>
            <person name="Knapp S.J."/>
            <person name="Lai Z."/>
            <person name="Le Paslier M.C."/>
            <person name="Lippi Y."/>
            <person name="Lorenzon L."/>
            <person name="Mandel J.R."/>
            <person name="Marage G."/>
            <person name="Marchand G."/>
            <person name="Marquand E."/>
            <person name="Bret-Mestries E."/>
            <person name="Morien E."/>
            <person name="Nambeesan S."/>
            <person name="Nguyen T."/>
            <person name="Pegot-Espagnet P."/>
            <person name="Pouilly N."/>
            <person name="Raftis F."/>
            <person name="Sallet E."/>
            <person name="Schiex T."/>
            <person name="Thomas J."/>
            <person name="Vandecasteele C."/>
            <person name="Vares D."/>
            <person name="Vear F."/>
            <person name="Vautrin S."/>
            <person name="Crespi M."/>
            <person name="Mangin B."/>
            <person name="Burke J.M."/>
            <person name="Salse J."/>
            <person name="Munos S."/>
            <person name="Vincourt P."/>
            <person name="Rieseberg L.H."/>
            <person name="Langlade N.B."/>
        </authorList>
    </citation>
    <scope>NUCLEOTIDE SEQUENCE</scope>
    <source>
        <tissue evidence="1">Leaves</tissue>
    </source>
</reference>
<proteinExistence type="predicted"/>